<dbReference type="AlphaFoldDB" id="A0A3D9IS51"/>
<name>A0A3D9IS51_9BACL</name>
<dbReference type="GO" id="GO:0051301">
    <property type="term" value="P:cell division"/>
    <property type="evidence" value="ECO:0007669"/>
    <property type="project" value="UniProtKB-KW"/>
</dbReference>
<accession>A0A3D9IS51</accession>
<protein>
    <submittedName>
        <fullName evidence="3">Cell division protein DivIC</fullName>
    </submittedName>
</protein>
<keyword evidence="4" id="KW-1185">Reference proteome</keyword>
<feature type="coiled-coil region" evidence="1">
    <location>
        <begin position="51"/>
        <end position="78"/>
    </location>
</feature>
<comment type="caution">
    <text evidence="3">The sequence shown here is derived from an EMBL/GenBank/DDBJ whole genome shotgun (WGS) entry which is preliminary data.</text>
</comment>
<feature type="transmembrane region" description="Helical" evidence="2">
    <location>
        <begin position="21"/>
        <end position="39"/>
    </location>
</feature>
<proteinExistence type="predicted"/>
<keyword evidence="2" id="KW-0472">Membrane</keyword>
<dbReference type="Proteomes" id="UP000256977">
    <property type="component" value="Unassembled WGS sequence"/>
</dbReference>
<sequence length="102" mass="11273">MASQTMTATPAVAGARRRLKLLLFVVVLFLSWAGYVLIVQSGQIDDRASQLEEVNLKLTDAQAKNEELQLQIARLNDDEYIGQLARKEHGLGLPGEVPIKTK</sequence>
<dbReference type="RefSeq" id="WP_181917919.1">
    <property type="nucleotide sequence ID" value="NZ_QRDZ01000022.1"/>
</dbReference>
<dbReference type="EMBL" id="QRDZ01000022">
    <property type="protein sequence ID" value="RED64487.1"/>
    <property type="molecule type" value="Genomic_DNA"/>
</dbReference>
<evidence type="ECO:0000256" key="2">
    <source>
        <dbReference type="SAM" id="Phobius"/>
    </source>
</evidence>
<dbReference type="InterPro" id="IPR007060">
    <property type="entry name" value="FtsL/DivIC"/>
</dbReference>
<reference evidence="3 4" key="1">
    <citation type="submission" date="2018-07" db="EMBL/GenBank/DDBJ databases">
        <title>Genomic Encyclopedia of Type Strains, Phase III (KMG-III): the genomes of soil and plant-associated and newly described type strains.</title>
        <authorList>
            <person name="Whitman W."/>
        </authorList>
    </citation>
    <scope>NUCLEOTIDE SEQUENCE [LARGE SCALE GENOMIC DNA]</scope>
    <source>
        <strain evidence="3 4">CECT 7287</strain>
    </source>
</reference>
<organism evidence="3 4">
    <name type="scientific">Cohnella phaseoli</name>
    <dbReference type="NCBI Taxonomy" id="456490"/>
    <lineage>
        <taxon>Bacteria</taxon>
        <taxon>Bacillati</taxon>
        <taxon>Bacillota</taxon>
        <taxon>Bacilli</taxon>
        <taxon>Bacillales</taxon>
        <taxon>Paenibacillaceae</taxon>
        <taxon>Cohnella</taxon>
    </lineage>
</organism>
<evidence type="ECO:0000313" key="3">
    <source>
        <dbReference type="EMBL" id="RED64487.1"/>
    </source>
</evidence>
<evidence type="ECO:0000313" key="4">
    <source>
        <dbReference type="Proteomes" id="UP000256977"/>
    </source>
</evidence>
<gene>
    <name evidence="3" type="ORF">DFP98_12239</name>
</gene>
<evidence type="ECO:0000256" key="1">
    <source>
        <dbReference type="SAM" id="Coils"/>
    </source>
</evidence>
<keyword evidence="3" id="KW-0132">Cell division</keyword>
<keyword evidence="1" id="KW-0175">Coiled coil</keyword>
<keyword evidence="2" id="KW-0812">Transmembrane</keyword>
<keyword evidence="2" id="KW-1133">Transmembrane helix</keyword>
<keyword evidence="3" id="KW-0131">Cell cycle</keyword>
<dbReference type="Pfam" id="PF04977">
    <property type="entry name" value="DivIC"/>
    <property type="match status" value="1"/>
</dbReference>